<dbReference type="Proteomes" id="UP000232875">
    <property type="component" value="Unassembled WGS sequence"/>
</dbReference>
<accession>A0A2N1JA29</accession>
<organism evidence="10 11">
    <name type="scientific">Malassezia vespertilionis</name>
    <dbReference type="NCBI Taxonomy" id="2020962"/>
    <lineage>
        <taxon>Eukaryota</taxon>
        <taxon>Fungi</taxon>
        <taxon>Dikarya</taxon>
        <taxon>Basidiomycota</taxon>
        <taxon>Ustilaginomycotina</taxon>
        <taxon>Malasseziomycetes</taxon>
        <taxon>Malasseziales</taxon>
        <taxon>Malasseziaceae</taxon>
        <taxon>Malassezia</taxon>
    </lineage>
</organism>
<sequence length="1367" mass="148712">MAEHGPMLEPYTLAAPPWRPSMHTDVSLGYPGIWAPTQAEELTSQAVRSGVTFVPPVLNESTSVQEQIYERLSRPGSIHLLNTLVNGVRDVRRARRAADITAHEFRLPPRVTLNDGKLAAYVRALSDPLVPLAHLARGLPYGFRGMKLLDMLWQGPQPEVGVASWRQNYTGQGIPIPRAMWFIHAIGACEVQTQKCSAVHYTEDWTAAVLAWLTQQLDVLPHDEAAEQGAIPGVQDASVVHWTNKWSYALALVQAMRSDSLLADDAYLRWVVTQLHASQGCTRACMLQIVCTVYKDLLARACLGVNLIAALSTPHTSPTRAWFAEQEASLLRRCYETEPRAFVGMHLWTPTSRLPVLLGTLEAPFYPPEAAQSRLLEGALAPLLASSRTDSAVAWDAVAIHLLDTGEQDTTTLFLRYFLPPGMLPDVERRVSLLLTWACTLDRDYPGRVYIAVELVRLFDACQNNRLVLHDGRHVAWPAQRYALFDTIARWIDTIESADAPAHANAELGALSLPSVARLLGALCSANLFSFVRFFQRLQLRGTVCLETDAPRTQRTRTHIHARIFCSMPIHHVSDTVVQQRRVAIYGQCAAQSYEEATEQRAFREVSQTFPWLCHALPEEEHIASPASAPPPSPAAMAPPDMPALPASPSFPDNASPVLDALQLRQKVPYLLSASPYVQDRIAQRIGPVLTSETARAPTADEFCEIASMLCAIEALSTLANLCLALLDRHVEPSCVVSVCHILAAHSRTWDALRITDALAAHVAPHAVHDSSAPGTSVRVVHSRGRSMAVASARGALNAMGRGDLEEKLMPARPVHATMLAAAHAPSRALLCGTSGEALDAACAALLATVPLDDAPNALWQHALDMASAPDAQPFSPAIVACIAAVAGAAGVRLAVRDWIRKRYALDGGAAAPASTAWCALVAGMVRFGHLELDSLLHTLSDFVAEHRDATTHMFWSACVALSDTLFCAHSSSACGIATVGVATWHDLVLQRDMLVRRNALMPWVLAVRHAPSLAARLAPHAEWLRLQWRTHPGAFLHGTDAASEHVLRAAHVWSASVLLRHGTPDQIADALERVSPCDAAWSLAELRLVLDTVEPARLAELVESLMPCLLPAPAALQGARDELLFGFGAQRMVHDALASTALRRWVAAPDEEQGAVYIHAMVRLAHAWRGELYCDEAILLDALRALDKALDAAHEPLAVLLFVLRCDAWRANGVFSQALRAALLQLLPRLLRLCEEAGGAMAELLEACTVQVELAVGAEALAAWLPTAPHVPPRLQRLVEHASLPLHAWQRFDALGNPPPPPTRDPWAVPLENCGALPLEVCDTCKTRDGVPNTGERSAPPLWLTSEQTYGDMDNMPLGAQTIAMA</sequence>
<evidence type="ECO:0000256" key="8">
    <source>
        <dbReference type="SAM" id="MobiDB-lite"/>
    </source>
</evidence>
<evidence type="ECO:0000256" key="6">
    <source>
        <dbReference type="ARBA" id="ARBA00023242"/>
    </source>
</evidence>
<keyword evidence="4" id="KW-0805">Transcription regulation</keyword>
<dbReference type="OrthoDB" id="20828at2759"/>
<dbReference type="PANTHER" id="PTHR46567">
    <property type="entry name" value="MEDIATOR OF RNA POLYMERASE II TRANSCRIPTION SUBUNIT 12"/>
    <property type="match status" value="1"/>
</dbReference>
<dbReference type="STRING" id="2020962.A0A2N1JA29"/>
<dbReference type="GO" id="GO:0003712">
    <property type="term" value="F:transcription coregulator activity"/>
    <property type="evidence" value="ECO:0007669"/>
    <property type="project" value="InterPro"/>
</dbReference>
<dbReference type="GO" id="GO:0006357">
    <property type="term" value="P:regulation of transcription by RNA polymerase II"/>
    <property type="evidence" value="ECO:0007669"/>
    <property type="project" value="InterPro"/>
</dbReference>
<evidence type="ECO:0000256" key="3">
    <source>
        <dbReference type="ARBA" id="ARBA00019622"/>
    </source>
</evidence>
<protein>
    <recommendedName>
        <fullName evidence="3">Mediator of RNA polymerase II transcription subunit 12</fullName>
    </recommendedName>
    <alternativeName>
        <fullName evidence="7">Mediator complex subunit 12</fullName>
    </alternativeName>
</protein>
<dbReference type="EMBL" id="KZ454991">
    <property type="protein sequence ID" value="PKI83406.1"/>
    <property type="molecule type" value="Genomic_DNA"/>
</dbReference>
<comment type="similarity">
    <text evidence="2">Belongs to the Mediator complex subunit 12 family.</text>
</comment>
<dbReference type="InterPro" id="IPR019035">
    <property type="entry name" value="Mediator_Med12"/>
</dbReference>
<dbReference type="GO" id="GO:0016592">
    <property type="term" value="C:mediator complex"/>
    <property type="evidence" value="ECO:0007669"/>
    <property type="project" value="InterPro"/>
</dbReference>
<proteinExistence type="inferred from homology"/>
<feature type="region of interest" description="Disordered" evidence="8">
    <location>
        <begin position="623"/>
        <end position="650"/>
    </location>
</feature>
<evidence type="ECO:0000256" key="5">
    <source>
        <dbReference type="ARBA" id="ARBA00023163"/>
    </source>
</evidence>
<dbReference type="Pfam" id="PF09497">
    <property type="entry name" value="Med12"/>
    <property type="match status" value="1"/>
</dbReference>
<reference evidence="10 11" key="1">
    <citation type="submission" date="2017-10" db="EMBL/GenBank/DDBJ databases">
        <title>A novel species of cold-tolerant Malassezia isolated from bats.</title>
        <authorList>
            <person name="Lorch J.M."/>
            <person name="Palmer J.M."/>
            <person name="Vanderwolf K.J."/>
            <person name="Schmidt K.Z."/>
            <person name="Verant M.L."/>
            <person name="Weller T.J."/>
            <person name="Blehert D.S."/>
        </authorList>
    </citation>
    <scope>NUCLEOTIDE SEQUENCE [LARGE SCALE GENOMIC DNA]</scope>
    <source>
        <strain evidence="10 11">NWHC:44797-103</strain>
    </source>
</reference>
<keyword evidence="6" id="KW-0539">Nucleus</keyword>
<gene>
    <name evidence="10" type="primary">SRB8</name>
    <name evidence="10" type="ORF">MVES_002425</name>
</gene>
<keyword evidence="5" id="KW-0804">Transcription</keyword>
<name>A0A2N1JA29_9BASI</name>
<feature type="compositionally biased region" description="Low complexity" evidence="8">
    <location>
        <begin position="635"/>
        <end position="650"/>
    </location>
</feature>
<evidence type="ECO:0000256" key="4">
    <source>
        <dbReference type="ARBA" id="ARBA00023015"/>
    </source>
</evidence>
<evidence type="ECO:0000259" key="9">
    <source>
        <dbReference type="SMART" id="SM01281"/>
    </source>
</evidence>
<dbReference type="PANTHER" id="PTHR46567:SF1">
    <property type="entry name" value="MEDIATOR OF RNA POLYMERASE II TRANSCRIPTION SUBUNIT 12"/>
    <property type="match status" value="1"/>
</dbReference>
<evidence type="ECO:0000256" key="7">
    <source>
        <dbReference type="ARBA" id="ARBA00032010"/>
    </source>
</evidence>
<dbReference type="SMART" id="SM01281">
    <property type="entry name" value="Med12"/>
    <property type="match status" value="1"/>
</dbReference>
<evidence type="ECO:0000313" key="10">
    <source>
        <dbReference type="EMBL" id="PKI83406.1"/>
    </source>
</evidence>
<evidence type="ECO:0000313" key="11">
    <source>
        <dbReference type="Proteomes" id="UP000232875"/>
    </source>
</evidence>
<evidence type="ECO:0000256" key="2">
    <source>
        <dbReference type="ARBA" id="ARBA00010289"/>
    </source>
</evidence>
<keyword evidence="11" id="KW-1185">Reference proteome</keyword>
<feature type="domain" description="Mediator complex subunit Med12" evidence="9">
    <location>
        <begin position="104"/>
        <end position="184"/>
    </location>
</feature>
<comment type="subcellular location">
    <subcellularLocation>
        <location evidence="1">Nucleus</location>
    </subcellularLocation>
</comment>
<evidence type="ECO:0000256" key="1">
    <source>
        <dbReference type="ARBA" id="ARBA00004123"/>
    </source>
</evidence>